<proteinExistence type="predicted"/>
<comment type="caution">
    <text evidence="1">The sequence shown here is derived from an EMBL/GenBank/DDBJ whole genome shotgun (WGS) entry which is preliminary data.</text>
</comment>
<keyword evidence="2" id="KW-1185">Reference proteome</keyword>
<organism evidence="1 2">
    <name type="scientific">Kitasatospora paranensis</name>
    <dbReference type="NCBI Taxonomy" id="258053"/>
    <lineage>
        <taxon>Bacteria</taxon>
        <taxon>Bacillati</taxon>
        <taxon>Actinomycetota</taxon>
        <taxon>Actinomycetes</taxon>
        <taxon>Kitasatosporales</taxon>
        <taxon>Streptomycetaceae</taxon>
        <taxon>Kitasatospora</taxon>
    </lineage>
</organism>
<evidence type="ECO:0000313" key="2">
    <source>
        <dbReference type="Proteomes" id="UP001596435"/>
    </source>
</evidence>
<dbReference type="InterPro" id="IPR012340">
    <property type="entry name" value="NA-bd_OB-fold"/>
</dbReference>
<accession>A0ABW2G129</accession>
<name>A0ABW2G129_9ACTN</name>
<dbReference type="RefSeq" id="WP_100892053.1">
    <property type="nucleotide sequence ID" value="NZ_JBHSVH010000002.1"/>
</dbReference>
<evidence type="ECO:0000313" key="1">
    <source>
        <dbReference type="EMBL" id="MFC7181570.1"/>
    </source>
</evidence>
<protein>
    <submittedName>
        <fullName evidence="1">Uncharacterized protein</fullName>
    </submittedName>
</protein>
<dbReference type="Gene3D" id="2.40.50.140">
    <property type="entry name" value="Nucleic acid-binding proteins"/>
    <property type="match status" value="1"/>
</dbReference>
<dbReference type="Proteomes" id="UP001596435">
    <property type="component" value="Unassembled WGS sequence"/>
</dbReference>
<reference evidence="2" key="1">
    <citation type="journal article" date="2019" name="Int. J. Syst. Evol. Microbiol.">
        <title>The Global Catalogue of Microorganisms (GCM) 10K type strain sequencing project: providing services to taxonomists for standard genome sequencing and annotation.</title>
        <authorList>
            <consortium name="The Broad Institute Genomics Platform"/>
            <consortium name="The Broad Institute Genome Sequencing Center for Infectious Disease"/>
            <person name="Wu L."/>
            <person name="Ma J."/>
        </authorList>
    </citation>
    <scope>NUCLEOTIDE SEQUENCE [LARGE SCALE GENOMIC DNA]</scope>
    <source>
        <strain evidence="2">CGMCC 1.12859</strain>
    </source>
</reference>
<dbReference type="EMBL" id="JBHTAJ010000033">
    <property type="protein sequence ID" value="MFC7181570.1"/>
    <property type="molecule type" value="Genomic_DNA"/>
</dbReference>
<gene>
    <name evidence="1" type="ORF">ACFQMG_18635</name>
</gene>
<sequence length="73" mass="7360">MYAADDSLQSPLGAVGKVTVPIPADGPGEVLVALRGGSEAFAAWCAGPVAVNTRVVVVDTFSARSVLVEPLPP</sequence>